<sequence>MPTPSTDAARGGLFVAFEGGDGAGKSTQVRLLVEALARRGVDDVLVTRQPGGTPLGQALRDLVLHGDHVAPRAEALLYAADKAQHVELVLRPALAAGRVVVTDRYVDSSVAYQGAGRDLGVEDVTRLQHWAVGGLLPDLTVLLDVTAATGRERRGARGAADRLEAEGDDFHDAVRRHFLLLAQADPQRYVVVDAALPPEEAHALVLARVGQALDRLGVQA</sequence>
<evidence type="ECO:0000256" key="3">
    <source>
        <dbReference type="ARBA" id="ARBA00017144"/>
    </source>
</evidence>
<dbReference type="Pfam" id="PF02223">
    <property type="entry name" value="Thymidylate_kin"/>
    <property type="match status" value="1"/>
</dbReference>
<keyword evidence="14" id="KW-1185">Reference proteome</keyword>
<evidence type="ECO:0000256" key="5">
    <source>
        <dbReference type="ARBA" id="ARBA00022727"/>
    </source>
</evidence>
<keyword evidence="4 11" id="KW-0808">Transferase</keyword>
<comment type="caution">
    <text evidence="13">The sequence shown here is derived from an EMBL/GenBank/DDBJ whole genome shotgun (WGS) entry which is preliminary data.</text>
</comment>
<dbReference type="InterPro" id="IPR027417">
    <property type="entry name" value="P-loop_NTPase"/>
</dbReference>
<dbReference type="PROSITE" id="PS01331">
    <property type="entry name" value="THYMIDYLATE_KINASE"/>
    <property type="match status" value="1"/>
</dbReference>
<evidence type="ECO:0000256" key="2">
    <source>
        <dbReference type="ARBA" id="ARBA00012980"/>
    </source>
</evidence>
<dbReference type="InterPro" id="IPR039430">
    <property type="entry name" value="Thymidylate_kin-like_dom"/>
</dbReference>
<dbReference type="CDD" id="cd01672">
    <property type="entry name" value="TMPK"/>
    <property type="match status" value="1"/>
</dbReference>
<dbReference type="GO" id="GO:0006227">
    <property type="term" value="P:dUDP biosynthetic process"/>
    <property type="evidence" value="ECO:0007669"/>
    <property type="project" value="TreeGrafter"/>
</dbReference>
<feature type="domain" description="Thymidylate kinase-like" evidence="12">
    <location>
        <begin position="17"/>
        <end position="203"/>
    </location>
</feature>
<evidence type="ECO:0000259" key="12">
    <source>
        <dbReference type="Pfam" id="PF02223"/>
    </source>
</evidence>
<dbReference type="GO" id="GO:0006235">
    <property type="term" value="P:dTTP biosynthetic process"/>
    <property type="evidence" value="ECO:0007669"/>
    <property type="project" value="UniProtKB-UniRule"/>
</dbReference>
<dbReference type="FunFam" id="3.40.50.300:FF:000225">
    <property type="entry name" value="Thymidylate kinase"/>
    <property type="match status" value="1"/>
</dbReference>
<keyword evidence="8 11" id="KW-0067">ATP-binding</keyword>
<evidence type="ECO:0000256" key="7">
    <source>
        <dbReference type="ARBA" id="ARBA00022777"/>
    </source>
</evidence>
<proteinExistence type="inferred from homology"/>
<evidence type="ECO:0000256" key="6">
    <source>
        <dbReference type="ARBA" id="ARBA00022741"/>
    </source>
</evidence>
<keyword evidence="7 11" id="KW-0418">Kinase</keyword>
<dbReference type="GO" id="GO:0006233">
    <property type="term" value="P:dTDP biosynthetic process"/>
    <property type="evidence" value="ECO:0007669"/>
    <property type="project" value="InterPro"/>
</dbReference>
<dbReference type="EC" id="2.7.4.9" evidence="2 11"/>
<dbReference type="RefSeq" id="WP_170185563.1">
    <property type="nucleotide sequence ID" value="NZ_BAAAPR010000017.1"/>
</dbReference>
<dbReference type="EMBL" id="VFMN01000001">
    <property type="protein sequence ID" value="TQJ07844.1"/>
    <property type="molecule type" value="Genomic_DNA"/>
</dbReference>
<dbReference type="InterPro" id="IPR018095">
    <property type="entry name" value="Thymidylate_kin_CS"/>
</dbReference>
<keyword evidence="6 11" id="KW-0547">Nucleotide-binding</keyword>
<dbReference type="GO" id="GO:0004798">
    <property type="term" value="F:dTMP kinase activity"/>
    <property type="evidence" value="ECO:0007669"/>
    <property type="project" value="UniProtKB-UniRule"/>
</dbReference>
<name>A0A542DY30_9MICO</name>
<evidence type="ECO:0000256" key="10">
    <source>
        <dbReference type="ARBA" id="ARBA00057735"/>
    </source>
</evidence>
<comment type="function">
    <text evidence="10 11">Phosphorylation of dTMP to form dTDP in both de novo and salvage pathways of dTTP synthesis.</text>
</comment>
<gene>
    <name evidence="11" type="primary">tmk</name>
    <name evidence="13" type="ORF">FB458_0915</name>
</gene>
<dbReference type="HAMAP" id="MF_00165">
    <property type="entry name" value="Thymidylate_kinase"/>
    <property type="match status" value="1"/>
</dbReference>
<dbReference type="PANTHER" id="PTHR10344">
    <property type="entry name" value="THYMIDYLATE KINASE"/>
    <property type="match status" value="1"/>
</dbReference>
<evidence type="ECO:0000256" key="1">
    <source>
        <dbReference type="ARBA" id="ARBA00009776"/>
    </source>
</evidence>
<dbReference type="AlphaFoldDB" id="A0A542DY30"/>
<evidence type="ECO:0000256" key="9">
    <source>
        <dbReference type="ARBA" id="ARBA00048743"/>
    </source>
</evidence>
<evidence type="ECO:0000256" key="8">
    <source>
        <dbReference type="ARBA" id="ARBA00022840"/>
    </source>
</evidence>
<organism evidence="13 14">
    <name type="scientific">Lapillicoccus jejuensis</name>
    <dbReference type="NCBI Taxonomy" id="402171"/>
    <lineage>
        <taxon>Bacteria</taxon>
        <taxon>Bacillati</taxon>
        <taxon>Actinomycetota</taxon>
        <taxon>Actinomycetes</taxon>
        <taxon>Micrococcales</taxon>
        <taxon>Intrasporangiaceae</taxon>
        <taxon>Lapillicoccus</taxon>
    </lineage>
</organism>
<accession>A0A542DY30</accession>
<dbReference type="Proteomes" id="UP000317893">
    <property type="component" value="Unassembled WGS sequence"/>
</dbReference>
<evidence type="ECO:0000313" key="13">
    <source>
        <dbReference type="EMBL" id="TQJ07844.1"/>
    </source>
</evidence>
<dbReference type="NCBIfam" id="TIGR00041">
    <property type="entry name" value="DTMP_kinase"/>
    <property type="match status" value="1"/>
</dbReference>
<dbReference type="SUPFAM" id="SSF52540">
    <property type="entry name" value="P-loop containing nucleoside triphosphate hydrolases"/>
    <property type="match status" value="1"/>
</dbReference>
<reference evidence="13 14" key="1">
    <citation type="submission" date="2019-06" db="EMBL/GenBank/DDBJ databases">
        <title>Sequencing the genomes of 1000 actinobacteria strains.</title>
        <authorList>
            <person name="Klenk H.-P."/>
        </authorList>
    </citation>
    <scope>NUCLEOTIDE SEQUENCE [LARGE SCALE GENOMIC DNA]</scope>
    <source>
        <strain evidence="13 14">DSM 18607</strain>
    </source>
</reference>
<dbReference type="InterPro" id="IPR018094">
    <property type="entry name" value="Thymidylate_kinase"/>
</dbReference>
<evidence type="ECO:0000313" key="14">
    <source>
        <dbReference type="Proteomes" id="UP000317893"/>
    </source>
</evidence>
<keyword evidence="5 11" id="KW-0545">Nucleotide biosynthesis</keyword>
<comment type="similarity">
    <text evidence="1 11">Belongs to the thymidylate kinase family.</text>
</comment>
<dbReference type="Gene3D" id="3.40.50.300">
    <property type="entry name" value="P-loop containing nucleotide triphosphate hydrolases"/>
    <property type="match status" value="1"/>
</dbReference>
<dbReference type="GO" id="GO:0005524">
    <property type="term" value="F:ATP binding"/>
    <property type="evidence" value="ECO:0007669"/>
    <property type="project" value="UniProtKB-UniRule"/>
</dbReference>
<comment type="catalytic activity">
    <reaction evidence="9 11">
        <text>dTMP + ATP = dTDP + ADP</text>
        <dbReference type="Rhea" id="RHEA:13517"/>
        <dbReference type="ChEBI" id="CHEBI:30616"/>
        <dbReference type="ChEBI" id="CHEBI:58369"/>
        <dbReference type="ChEBI" id="CHEBI:63528"/>
        <dbReference type="ChEBI" id="CHEBI:456216"/>
        <dbReference type="EC" id="2.7.4.9"/>
    </reaction>
</comment>
<dbReference type="PANTHER" id="PTHR10344:SF4">
    <property type="entry name" value="UMP-CMP KINASE 2, MITOCHONDRIAL"/>
    <property type="match status" value="1"/>
</dbReference>
<evidence type="ECO:0000256" key="11">
    <source>
        <dbReference type="HAMAP-Rule" id="MF_00165"/>
    </source>
</evidence>
<evidence type="ECO:0000256" key="4">
    <source>
        <dbReference type="ARBA" id="ARBA00022679"/>
    </source>
</evidence>
<feature type="binding site" evidence="11">
    <location>
        <begin position="19"/>
        <end position="26"/>
    </location>
    <ligand>
        <name>ATP</name>
        <dbReference type="ChEBI" id="CHEBI:30616"/>
    </ligand>
</feature>
<protein>
    <recommendedName>
        <fullName evidence="3 11">Thymidylate kinase</fullName>
        <ecNumber evidence="2 11">2.7.4.9</ecNumber>
    </recommendedName>
    <alternativeName>
        <fullName evidence="11">dTMP kinase</fullName>
    </alternativeName>
</protein>
<dbReference type="GO" id="GO:0005829">
    <property type="term" value="C:cytosol"/>
    <property type="evidence" value="ECO:0007669"/>
    <property type="project" value="TreeGrafter"/>
</dbReference>